<evidence type="ECO:0000256" key="4">
    <source>
        <dbReference type="ARBA" id="ARBA00022989"/>
    </source>
</evidence>
<feature type="compositionally biased region" description="Low complexity" evidence="6">
    <location>
        <begin position="8"/>
        <end position="19"/>
    </location>
</feature>
<keyword evidence="3" id="KW-0256">Endoplasmic reticulum</keyword>
<dbReference type="VEuPathDB" id="FungiDB:EMCG_06659"/>
<dbReference type="Proteomes" id="UP000034164">
    <property type="component" value="Unassembled WGS sequence"/>
</dbReference>
<feature type="compositionally biased region" description="Polar residues" evidence="6">
    <location>
        <begin position="194"/>
        <end position="207"/>
    </location>
</feature>
<name>A0A0G2IBE9_9EURO</name>
<evidence type="ECO:0000256" key="2">
    <source>
        <dbReference type="ARBA" id="ARBA00022692"/>
    </source>
</evidence>
<dbReference type="AlphaFoldDB" id="A0A0G2IBE9"/>
<evidence type="ECO:0000256" key="7">
    <source>
        <dbReference type="SAM" id="Phobius"/>
    </source>
</evidence>
<dbReference type="EMBL" id="LCZI01000217">
    <property type="protein sequence ID" value="KKZ67600.1"/>
    <property type="molecule type" value="Genomic_DNA"/>
</dbReference>
<proteinExistence type="predicted"/>
<evidence type="ECO:0000256" key="3">
    <source>
        <dbReference type="ARBA" id="ARBA00022824"/>
    </source>
</evidence>
<evidence type="ECO:0000256" key="1">
    <source>
        <dbReference type="ARBA" id="ARBA00004477"/>
    </source>
</evidence>
<dbReference type="OrthoDB" id="202672at2759"/>
<dbReference type="Pfam" id="PF11779">
    <property type="entry name" value="SPT_ssu-like"/>
    <property type="match status" value="1"/>
</dbReference>
<evidence type="ECO:0000256" key="6">
    <source>
        <dbReference type="SAM" id="MobiDB-lite"/>
    </source>
</evidence>
<keyword evidence="2 7" id="KW-0812">Transmembrane</keyword>
<comment type="caution">
    <text evidence="8">The sequence shown here is derived from an EMBL/GenBank/DDBJ whole genome shotgun (WGS) entry which is preliminary data.</text>
</comment>
<keyword evidence="4 7" id="KW-1133">Transmembrane helix</keyword>
<evidence type="ECO:0000313" key="9">
    <source>
        <dbReference type="Proteomes" id="UP000034164"/>
    </source>
</evidence>
<keyword evidence="5 7" id="KW-0472">Membrane</keyword>
<gene>
    <name evidence="8" type="ORF">EMCG_06659</name>
</gene>
<reference evidence="9" key="1">
    <citation type="journal article" date="2015" name="PLoS Genet.">
        <title>The dynamic genome and transcriptome of the human fungal pathogen Blastomyces and close relative Emmonsia.</title>
        <authorList>
            <person name="Munoz J.F."/>
            <person name="Gauthier G.M."/>
            <person name="Desjardins C.A."/>
            <person name="Gallo J.E."/>
            <person name="Holder J."/>
            <person name="Sullivan T.D."/>
            <person name="Marty A.J."/>
            <person name="Carmen J.C."/>
            <person name="Chen Z."/>
            <person name="Ding L."/>
            <person name="Gujja S."/>
            <person name="Magrini V."/>
            <person name="Misas E."/>
            <person name="Mitreva M."/>
            <person name="Priest M."/>
            <person name="Saif S."/>
            <person name="Whiston E.A."/>
            <person name="Young S."/>
            <person name="Zeng Q."/>
            <person name="Goldman W.E."/>
            <person name="Mardis E.R."/>
            <person name="Taylor J.W."/>
            <person name="McEwen J.G."/>
            <person name="Clay O.K."/>
            <person name="Klein B.S."/>
            <person name="Cuomo C.A."/>
        </authorList>
    </citation>
    <scope>NUCLEOTIDE SEQUENCE [LARGE SCALE GENOMIC DNA]</scope>
    <source>
        <strain evidence="9">UAMH 3008</strain>
    </source>
</reference>
<feature type="region of interest" description="Disordered" evidence="6">
    <location>
        <begin position="1"/>
        <end position="28"/>
    </location>
</feature>
<protein>
    <recommendedName>
        <fullName evidence="10">Serine palmitoyltransferase</fullName>
    </recommendedName>
</protein>
<comment type="subcellular location">
    <subcellularLocation>
        <location evidence="1">Endoplasmic reticulum membrane</location>
        <topology evidence="1">Multi-pass membrane protein</topology>
    </subcellularLocation>
</comment>
<dbReference type="GO" id="GO:0005789">
    <property type="term" value="C:endoplasmic reticulum membrane"/>
    <property type="evidence" value="ECO:0007669"/>
    <property type="project" value="UniProtKB-SubCell"/>
</dbReference>
<evidence type="ECO:0000313" key="8">
    <source>
        <dbReference type="EMBL" id="KKZ67600.1"/>
    </source>
</evidence>
<accession>A0A0G2IBE9</accession>
<dbReference type="InterPro" id="IPR024512">
    <property type="entry name" value="Ser_palmitoyltrfase_ssu-like"/>
</dbReference>
<organism evidence="8 9">
    <name type="scientific">[Emmonsia] crescens</name>
    <dbReference type="NCBI Taxonomy" id="73230"/>
    <lineage>
        <taxon>Eukaryota</taxon>
        <taxon>Fungi</taxon>
        <taxon>Dikarya</taxon>
        <taxon>Ascomycota</taxon>
        <taxon>Pezizomycotina</taxon>
        <taxon>Eurotiomycetes</taxon>
        <taxon>Eurotiomycetidae</taxon>
        <taxon>Onygenales</taxon>
        <taxon>Ajellomycetaceae</taxon>
        <taxon>Emergomyces</taxon>
    </lineage>
</organism>
<sequence>MATKTQHSTTSSSSSSSSSLPPQFATSHTSPQLQLNHLIDSHIISSTSTSMSMSMSMPMSSTYPYAPPINDPAPLHRSRPNILKRLTNRLQLAYYRYEVTYGIYVMTPEEKFVANTFLLVFISLLVWGLFLYFPPLLFQKVGRLAWLLTGAGMDGVKERRGFSAELRMVNGTAGVGSGSDALPGPHPGPGDTGVTISMSSTASMPRA</sequence>
<feature type="transmembrane region" description="Helical" evidence="7">
    <location>
        <begin position="112"/>
        <end position="133"/>
    </location>
</feature>
<feature type="region of interest" description="Disordered" evidence="6">
    <location>
        <begin position="175"/>
        <end position="207"/>
    </location>
</feature>
<evidence type="ECO:0000256" key="5">
    <source>
        <dbReference type="ARBA" id="ARBA00023136"/>
    </source>
</evidence>
<evidence type="ECO:0008006" key="10">
    <source>
        <dbReference type="Google" id="ProtNLM"/>
    </source>
</evidence>